<feature type="domain" description="Homeobox" evidence="8">
    <location>
        <begin position="220"/>
        <end position="280"/>
    </location>
</feature>
<dbReference type="PANTHER" id="PTHR24324:SF5">
    <property type="entry name" value="HEMATOPOIETICALLY-EXPRESSED HOMEOBOX PROTEIN HHEX"/>
    <property type="match status" value="1"/>
</dbReference>
<feature type="compositionally biased region" description="Low complexity" evidence="7">
    <location>
        <begin position="500"/>
        <end position="518"/>
    </location>
</feature>
<evidence type="ECO:0000256" key="7">
    <source>
        <dbReference type="SAM" id="MobiDB-lite"/>
    </source>
</evidence>
<keyword evidence="2 5" id="KW-0238">DNA-binding</keyword>
<evidence type="ECO:0000313" key="11">
    <source>
        <dbReference type="Proteomes" id="UP000199069"/>
    </source>
</evidence>
<comment type="subcellular location">
    <subcellularLocation>
        <location evidence="1 5 6">Nucleus</location>
    </subcellularLocation>
</comment>
<feature type="compositionally biased region" description="Low complexity" evidence="7">
    <location>
        <begin position="550"/>
        <end position="559"/>
    </location>
</feature>
<feature type="compositionally biased region" description="Pro residues" evidence="7">
    <location>
        <begin position="318"/>
        <end position="327"/>
    </location>
</feature>
<dbReference type="OMA" id="EGFCDRS"/>
<evidence type="ECO:0000259" key="8">
    <source>
        <dbReference type="PROSITE" id="PS50071"/>
    </source>
</evidence>
<keyword evidence="4 5" id="KW-0539">Nucleus</keyword>
<dbReference type="Pfam" id="PF00046">
    <property type="entry name" value="Homeodomain"/>
    <property type="match status" value="1"/>
</dbReference>
<dbReference type="PROSITE" id="PS50071">
    <property type="entry name" value="HOMEOBOX_2"/>
    <property type="match status" value="1"/>
</dbReference>
<keyword evidence="11" id="KW-1185">Reference proteome</keyword>
<evidence type="ECO:0000256" key="1">
    <source>
        <dbReference type="ARBA" id="ARBA00004123"/>
    </source>
</evidence>
<feature type="compositionally biased region" description="Low complexity" evidence="7">
    <location>
        <begin position="101"/>
        <end position="118"/>
    </location>
</feature>
<dbReference type="InterPro" id="IPR051000">
    <property type="entry name" value="Homeobox_DNA-bind_prot"/>
</dbReference>
<evidence type="ECO:0000313" key="9">
    <source>
        <dbReference type="EMBL" id="CTR06085.1"/>
    </source>
</evidence>
<dbReference type="EMBL" id="CWKI01000003">
    <property type="protein sequence ID" value="CTR06085.1"/>
    <property type="molecule type" value="Genomic_DNA"/>
</dbReference>
<dbReference type="EMBL" id="LCTV02000003">
    <property type="protein sequence ID" value="PRQ76181.1"/>
    <property type="molecule type" value="Genomic_DNA"/>
</dbReference>
<gene>
    <name evidence="9" type="primary">FGENESH: predicted gene_3.397</name>
    <name evidence="10" type="ORF">AAT19DRAFT_13203</name>
    <name evidence="9" type="ORF">BN2166_0019460</name>
</gene>
<protein>
    <submittedName>
        <fullName evidence="9 10">Proteophosphoglycan 5</fullName>
    </submittedName>
</protein>
<dbReference type="GO" id="GO:0000981">
    <property type="term" value="F:DNA-binding transcription factor activity, RNA polymerase II-specific"/>
    <property type="evidence" value="ECO:0007669"/>
    <property type="project" value="InterPro"/>
</dbReference>
<dbReference type="Proteomes" id="UP000239560">
    <property type="component" value="Unassembled WGS sequence"/>
</dbReference>
<dbReference type="CDD" id="cd00086">
    <property type="entry name" value="homeodomain"/>
    <property type="match status" value="1"/>
</dbReference>
<dbReference type="SUPFAM" id="SSF46689">
    <property type="entry name" value="Homeodomain-like"/>
    <property type="match status" value="1"/>
</dbReference>
<feature type="compositionally biased region" description="Low complexity" evidence="7">
    <location>
        <begin position="130"/>
        <end position="142"/>
    </location>
</feature>
<reference evidence="9 11" key="1">
    <citation type="submission" date="2015-07" db="EMBL/GenBank/DDBJ databases">
        <authorList>
            <person name="Cajimat M.N.B."/>
            <person name="Milazzo M.L."/>
            <person name="Fulhorst C.F."/>
        </authorList>
    </citation>
    <scope>NUCLEOTIDE SEQUENCE [LARGE SCALE GENOMIC DNA]</scope>
    <source>
        <strain evidence="9">Single colony</strain>
    </source>
</reference>
<evidence type="ECO:0000256" key="6">
    <source>
        <dbReference type="RuleBase" id="RU000682"/>
    </source>
</evidence>
<dbReference type="PROSITE" id="PS00027">
    <property type="entry name" value="HOMEOBOX_1"/>
    <property type="match status" value="1"/>
</dbReference>
<feature type="compositionally biased region" description="Pro residues" evidence="7">
    <location>
        <begin position="119"/>
        <end position="129"/>
    </location>
</feature>
<proteinExistence type="predicted"/>
<feature type="compositionally biased region" description="Low complexity" evidence="7">
    <location>
        <begin position="298"/>
        <end position="311"/>
    </location>
</feature>
<feature type="DNA-binding region" description="Homeobox" evidence="5">
    <location>
        <begin position="222"/>
        <end position="281"/>
    </location>
</feature>
<evidence type="ECO:0000256" key="3">
    <source>
        <dbReference type="ARBA" id="ARBA00023155"/>
    </source>
</evidence>
<organism evidence="9 11">
    <name type="scientific">Rhodotorula toruloides</name>
    <name type="common">Yeast</name>
    <name type="synonym">Rhodosporidium toruloides</name>
    <dbReference type="NCBI Taxonomy" id="5286"/>
    <lineage>
        <taxon>Eukaryota</taxon>
        <taxon>Fungi</taxon>
        <taxon>Dikarya</taxon>
        <taxon>Basidiomycota</taxon>
        <taxon>Pucciniomycotina</taxon>
        <taxon>Microbotryomycetes</taxon>
        <taxon>Sporidiobolales</taxon>
        <taxon>Sporidiobolaceae</taxon>
        <taxon>Rhodotorula</taxon>
    </lineage>
</organism>
<dbReference type="GO" id="GO:0005634">
    <property type="term" value="C:nucleus"/>
    <property type="evidence" value="ECO:0007669"/>
    <property type="project" value="UniProtKB-SubCell"/>
</dbReference>
<dbReference type="SMART" id="SM00389">
    <property type="entry name" value="HOX"/>
    <property type="match status" value="1"/>
</dbReference>
<accession>A0A0K3CC09</accession>
<reference evidence="10 12" key="2">
    <citation type="journal article" date="2018" name="Elife">
        <title>Functional genomics of lipid metabolism in the oleaginous yeast Rhodosporidium toruloides.</title>
        <authorList>
            <person name="Coradetti S.T."/>
            <person name="Pinel D."/>
            <person name="Geiselman G."/>
            <person name="Ito M."/>
            <person name="Mondo S."/>
            <person name="Reilly M.C."/>
            <person name="Cheng Y.F."/>
            <person name="Bauer S."/>
            <person name="Grigoriev I."/>
            <person name="Gladden J.M."/>
            <person name="Simmons B.A."/>
            <person name="Brem R."/>
            <person name="Arkin A.P."/>
            <person name="Skerker J.M."/>
        </authorList>
    </citation>
    <scope>NUCLEOTIDE SEQUENCE [LARGE SCALE GENOMIC DNA]</scope>
    <source>
        <strain evidence="10 12">NBRC 0880</strain>
    </source>
</reference>
<dbReference type="Gene3D" id="1.10.10.60">
    <property type="entry name" value="Homeodomain-like"/>
    <property type="match status" value="1"/>
</dbReference>
<name>A0A0K3CC09_RHOTO</name>
<evidence type="ECO:0000256" key="2">
    <source>
        <dbReference type="ARBA" id="ARBA00023125"/>
    </source>
</evidence>
<feature type="region of interest" description="Disordered" evidence="7">
    <location>
        <begin position="164"/>
        <end position="213"/>
    </location>
</feature>
<feature type="region of interest" description="Disordered" evidence="7">
    <location>
        <begin position="49"/>
        <end position="142"/>
    </location>
</feature>
<evidence type="ECO:0000256" key="4">
    <source>
        <dbReference type="ARBA" id="ARBA00023242"/>
    </source>
</evidence>
<feature type="compositionally biased region" description="Pro residues" evidence="7">
    <location>
        <begin position="469"/>
        <end position="481"/>
    </location>
</feature>
<dbReference type="GO" id="GO:0000978">
    <property type="term" value="F:RNA polymerase II cis-regulatory region sequence-specific DNA binding"/>
    <property type="evidence" value="ECO:0007669"/>
    <property type="project" value="TreeGrafter"/>
</dbReference>
<dbReference type="AlphaFoldDB" id="A0A0K3CC09"/>
<dbReference type="GO" id="GO:0030154">
    <property type="term" value="P:cell differentiation"/>
    <property type="evidence" value="ECO:0007669"/>
    <property type="project" value="TreeGrafter"/>
</dbReference>
<dbReference type="PANTHER" id="PTHR24324">
    <property type="entry name" value="HOMEOBOX PROTEIN HHEX"/>
    <property type="match status" value="1"/>
</dbReference>
<feature type="compositionally biased region" description="Low complexity" evidence="7">
    <location>
        <begin position="75"/>
        <end position="94"/>
    </location>
</feature>
<feature type="region of interest" description="Disordered" evidence="7">
    <location>
        <begin position="448"/>
        <end position="520"/>
    </location>
</feature>
<evidence type="ECO:0000256" key="5">
    <source>
        <dbReference type="PROSITE-ProRule" id="PRU00108"/>
    </source>
</evidence>
<feature type="region of interest" description="Disordered" evidence="7">
    <location>
        <begin position="539"/>
        <end position="572"/>
    </location>
</feature>
<dbReference type="Proteomes" id="UP000199069">
    <property type="component" value="Unassembled WGS sequence"/>
</dbReference>
<feature type="region of interest" description="Disordered" evidence="7">
    <location>
        <begin position="298"/>
        <end position="332"/>
    </location>
</feature>
<sequence length="639" mass="66064">MSDLYAAAVSQAYDHTGLVSQSDAYPPVSVSLPVDQHLHAGLVATSPPYHSSYSSTLAPPPHPSFYRQDSYATNSSGGTSSSSGSTLSSTPSDSLFYPPQASYETYPAPTPYAPTSTPFVPPTPAPAPPSASHLLQQHQANQQAFRLSQATSAPLVFGKYAAPAGQGAAGASGPDSPSSSTSDATATSSSQAGPSKSPISSHSNPSAGADGDFTQTFYDPFKVKHRRRTSAQQLKVLEHHFEINPKPDLATRKKLSEVLEMTPREVQVWFQNRRAKVKKLKERADREAALSAATAAASATASSSSLSSSSSDPTAYQPLPPPPPPAHGSPQARTIYGSDVLAARRGSSPAMFSGLTAPSSSSSSLPLESFVPTATSQPFLPLPPPPNGFAHSGASAYPSPVSLGVQSATPSPNDFLAHPSASAGMAGMGMAGWAVQGGYLDAVPSHSHVGGGGAGRRFSLPATHTSYPHLPPPSHSHPYAPPHDSTPTQAAYYPSIPVRPATATDPSVSPSSASSLSVEQGGWDQAGQVYAVDPHQQQSQLYAPPPPQAPQQASYAPAPDAGSYAPPPQQPQAGWADYSLTAAQVDAYGYSAQSTATRRGSMVAGMAVIAEHHQQHQHAQQYHAEAVVGRPPSGGSGEA</sequence>
<feature type="compositionally biased region" description="Low complexity" evidence="7">
    <location>
        <begin position="164"/>
        <end position="206"/>
    </location>
</feature>
<feature type="compositionally biased region" description="Low complexity" evidence="7">
    <location>
        <begin position="617"/>
        <end position="626"/>
    </location>
</feature>
<dbReference type="InterPro" id="IPR001356">
    <property type="entry name" value="HD"/>
</dbReference>
<evidence type="ECO:0000313" key="10">
    <source>
        <dbReference type="EMBL" id="PRQ76181.1"/>
    </source>
</evidence>
<dbReference type="InterPro" id="IPR017970">
    <property type="entry name" value="Homeobox_CS"/>
</dbReference>
<evidence type="ECO:0000313" key="12">
    <source>
        <dbReference type="Proteomes" id="UP000239560"/>
    </source>
</evidence>
<dbReference type="OrthoDB" id="6159439at2759"/>
<feature type="region of interest" description="Disordered" evidence="7">
    <location>
        <begin position="617"/>
        <end position="639"/>
    </location>
</feature>
<keyword evidence="3 5" id="KW-0371">Homeobox</keyword>
<dbReference type="InterPro" id="IPR009057">
    <property type="entry name" value="Homeodomain-like_sf"/>
</dbReference>